<gene>
    <name evidence="3" type="ORF">H5410_049438</name>
</gene>
<evidence type="ECO:0000313" key="4">
    <source>
        <dbReference type="Proteomes" id="UP000824120"/>
    </source>
</evidence>
<dbReference type="AlphaFoldDB" id="A0A9J5WSC4"/>
<dbReference type="Gene3D" id="3.30.710.10">
    <property type="entry name" value="Potassium Channel Kv1.1, Chain A"/>
    <property type="match status" value="2"/>
</dbReference>
<dbReference type="Proteomes" id="UP000824120">
    <property type="component" value="Chromosome 10"/>
</dbReference>
<dbReference type="InterPro" id="IPR011333">
    <property type="entry name" value="SKP1/BTB/POZ_sf"/>
</dbReference>
<dbReference type="InterPro" id="IPR044953">
    <property type="entry name" value="At1g04390-like"/>
</dbReference>
<comment type="caution">
    <text evidence="3">The sequence shown here is derived from an EMBL/GenBank/DDBJ whole genome shotgun (WGS) entry which is preliminary data.</text>
</comment>
<dbReference type="PANTHER" id="PTHR35918:SF1">
    <property type="entry name" value="BTB DOMAIN-CONTAINING PROTEIN"/>
    <property type="match status" value="1"/>
</dbReference>
<name>A0A9J5WSC4_SOLCO</name>
<dbReference type="SUPFAM" id="SSF54695">
    <property type="entry name" value="POZ domain"/>
    <property type="match status" value="1"/>
</dbReference>
<protein>
    <recommendedName>
        <fullName evidence="2">DUF4283 domain-containing protein</fullName>
    </recommendedName>
</protein>
<dbReference type="OrthoDB" id="418748at2759"/>
<dbReference type="Pfam" id="PF14111">
    <property type="entry name" value="DUF4283"/>
    <property type="match status" value="1"/>
</dbReference>
<evidence type="ECO:0000259" key="2">
    <source>
        <dbReference type="Pfam" id="PF14111"/>
    </source>
</evidence>
<dbReference type="EMBL" id="JACXVP010000010">
    <property type="protein sequence ID" value="KAG5578811.1"/>
    <property type="molecule type" value="Genomic_DNA"/>
</dbReference>
<comment type="pathway">
    <text evidence="1">Protein modification; protein ubiquitination.</text>
</comment>
<feature type="domain" description="DUF4283" evidence="2">
    <location>
        <begin position="550"/>
        <end position="628"/>
    </location>
</feature>
<organism evidence="3 4">
    <name type="scientific">Solanum commersonii</name>
    <name type="common">Commerson's wild potato</name>
    <name type="synonym">Commerson's nightshade</name>
    <dbReference type="NCBI Taxonomy" id="4109"/>
    <lineage>
        <taxon>Eukaryota</taxon>
        <taxon>Viridiplantae</taxon>
        <taxon>Streptophyta</taxon>
        <taxon>Embryophyta</taxon>
        <taxon>Tracheophyta</taxon>
        <taxon>Spermatophyta</taxon>
        <taxon>Magnoliopsida</taxon>
        <taxon>eudicotyledons</taxon>
        <taxon>Gunneridae</taxon>
        <taxon>Pentapetalae</taxon>
        <taxon>asterids</taxon>
        <taxon>lamiids</taxon>
        <taxon>Solanales</taxon>
        <taxon>Solanaceae</taxon>
        <taxon>Solanoideae</taxon>
        <taxon>Solaneae</taxon>
        <taxon>Solanum</taxon>
    </lineage>
</organism>
<sequence length="734" mass="83556">MAFVDSILISRQISQGNACHSSESEPASRAVLMMIYSPSKYISSKARFILSEVLALKGKDYVGYLLDSLKAASSGNKFGIPSNFRLVISLTSLACYSALPKYQKHVIQHGGINILSSFINWWFDNPVHLNRSSVAPHVQSHFSGRTCCWPSSEDWEGEDMLLLFGLVALAELINAEDRCGIFQNQMELRAAFIRDLQEICINNSYSGPRWYAAYILRHLGLYGIPSKFGREFRELLTDNEHSDVELIIKNQEPVRVHGVILLVRCPSLLPPEELLKEKAFDSSYKQDSDSCNRLITKVRLSAHVDCLSLTKLLEYIYSGSFEAGEDLVKKLKILAKHCNLQSLVQLLCGSNPKWGTPFPSFDFTSALEPAGRNFSDIIFEAETSGPSNQDCSSCSISVLHLHVHKVILWPSCEYLRALFQSGMQERRLGEASGITGKSFKTWRCKDFSTYIYCSLKFNKYGRFISIIAVNGHERSVIILPENEGWGGLSKKFESFIIKEAGHVTEKQGNPAFLRLRGEESYKEVIQKSKWGAISDRRAENQKETLCEEEGVLSRCMVGSFPEDDEISSRNEGRRWAIQTWKGIHNVNIYDMNGIQFLFEFQSRKEAEHIAMGKWRRKNHHLHMEWWSAIAGTTQADIKFDWFWVRILGLPLHLWTDKVMKQIGDQCGGWLETEEETTLKNHLRWARIRVKGPREKISAEIEIEDGDGFFLLPVWCEAPARFKKGRATSIDMSEV</sequence>
<reference evidence="3 4" key="1">
    <citation type="submission" date="2020-09" db="EMBL/GenBank/DDBJ databases">
        <title>De no assembly of potato wild relative species, Solanum commersonii.</title>
        <authorList>
            <person name="Cho K."/>
        </authorList>
    </citation>
    <scope>NUCLEOTIDE SEQUENCE [LARGE SCALE GENOMIC DNA]</scope>
    <source>
        <strain evidence="3">LZ3.2</strain>
        <tissue evidence="3">Leaf</tissue>
    </source>
</reference>
<evidence type="ECO:0000313" key="3">
    <source>
        <dbReference type="EMBL" id="KAG5578811.1"/>
    </source>
</evidence>
<dbReference type="CDD" id="cd18186">
    <property type="entry name" value="BTB_POZ_ZBTB_KLHL-like"/>
    <property type="match status" value="1"/>
</dbReference>
<dbReference type="InterPro" id="IPR025558">
    <property type="entry name" value="DUF4283"/>
</dbReference>
<accession>A0A9J5WSC4</accession>
<dbReference type="PANTHER" id="PTHR35918">
    <property type="entry name" value="OS06G0674800 PROTEIN"/>
    <property type="match status" value="1"/>
</dbReference>
<proteinExistence type="predicted"/>
<evidence type="ECO:0000256" key="1">
    <source>
        <dbReference type="ARBA" id="ARBA00004906"/>
    </source>
</evidence>
<keyword evidence="4" id="KW-1185">Reference proteome</keyword>